<evidence type="ECO:0000313" key="2">
    <source>
        <dbReference type="EMBL" id="KAA0895174.1"/>
    </source>
</evidence>
<accession>A0A5A9XQB0</accession>
<feature type="compositionally biased region" description="Polar residues" evidence="1">
    <location>
        <begin position="10"/>
        <end position="21"/>
    </location>
</feature>
<protein>
    <recommendedName>
        <fullName evidence="4">Methyl-accepting chemotaxis protein</fullName>
    </recommendedName>
</protein>
<dbReference type="Proteomes" id="UP000324298">
    <property type="component" value="Unassembled WGS sequence"/>
</dbReference>
<evidence type="ECO:0000313" key="3">
    <source>
        <dbReference type="Proteomes" id="UP000324298"/>
    </source>
</evidence>
<proteinExistence type="predicted"/>
<dbReference type="SUPFAM" id="SSF58104">
    <property type="entry name" value="Methyl-accepting chemotaxis protein (MCP) signaling domain"/>
    <property type="match status" value="1"/>
</dbReference>
<dbReference type="AlphaFoldDB" id="A0A5A9XQB0"/>
<organism evidence="2 3">
    <name type="scientific">Oryzomonas rubra</name>
    <dbReference type="NCBI Taxonomy" id="2509454"/>
    <lineage>
        <taxon>Bacteria</taxon>
        <taxon>Pseudomonadati</taxon>
        <taxon>Thermodesulfobacteriota</taxon>
        <taxon>Desulfuromonadia</taxon>
        <taxon>Geobacterales</taxon>
        <taxon>Geobacteraceae</taxon>
        <taxon>Oryzomonas</taxon>
    </lineage>
</organism>
<dbReference type="Gene3D" id="1.10.287.950">
    <property type="entry name" value="Methyl-accepting chemotaxis protein"/>
    <property type="match status" value="1"/>
</dbReference>
<comment type="caution">
    <text evidence="2">The sequence shown here is derived from an EMBL/GenBank/DDBJ whole genome shotgun (WGS) entry which is preliminary data.</text>
</comment>
<evidence type="ECO:0008006" key="4">
    <source>
        <dbReference type="Google" id="ProtNLM"/>
    </source>
</evidence>
<gene>
    <name evidence="2" type="ORF">ET418_01240</name>
</gene>
<feature type="region of interest" description="Disordered" evidence="1">
    <location>
        <begin position="1"/>
        <end position="21"/>
    </location>
</feature>
<sequence length="63" mass="6879">MVQRIAVATEEQSSTSEDVSKNMNDIAGITRNIQGSFTDIKNSSVSLSALASELNVMVEWFKV</sequence>
<reference evidence="2 3" key="1">
    <citation type="submission" date="2019-04" db="EMBL/GenBank/DDBJ databases">
        <title>Geobacter ruber sp. nov., ferric-reducing bacteria isolated from paddy soil.</title>
        <authorList>
            <person name="Xu Z."/>
            <person name="Masuda Y."/>
            <person name="Itoh H."/>
            <person name="Senoo K."/>
        </authorList>
    </citation>
    <scope>NUCLEOTIDE SEQUENCE [LARGE SCALE GENOMIC DNA]</scope>
    <source>
        <strain evidence="2 3">Red88</strain>
    </source>
</reference>
<dbReference type="EMBL" id="SRSD01000001">
    <property type="protein sequence ID" value="KAA0895174.1"/>
    <property type="molecule type" value="Genomic_DNA"/>
</dbReference>
<keyword evidence="3" id="KW-1185">Reference proteome</keyword>
<evidence type="ECO:0000256" key="1">
    <source>
        <dbReference type="SAM" id="MobiDB-lite"/>
    </source>
</evidence>
<name>A0A5A9XQB0_9BACT</name>
<dbReference type="RefSeq" id="WP_149305756.1">
    <property type="nucleotide sequence ID" value="NZ_SRSD01000001.1"/>
</dbReference>